<dbReference type="Proteomes" id="UP001596113">
    <property type="component" value="Unassembled WGS sequence"/>
</dbReference>
<keyword evidence="4" id="KW-1185">Reference proteome</keyword>
<dbReference type="PANTHER" id="PTHR34107">
    <property type="entry name" value="SLL0198 PROTEIN-RELATED"/>
    <property type="match status" value="1"/>
</dbReference>
<organism evidence="3 4">
    <name type="scientific">Cohnella soli</name>
    <dbReference type="NCBI Taxonomy" id="425005"/>
    <lineage>
        <taxon>Bacteria</taxon>
        <taxon>Bacillati</taxon>
        <taxon>Bacillota</taxon>
        <taxon>Bacilli</taxon>
        <taxon>Bacillales</taxon>
        <taxon>Paenibacillaceae</taxon>
        <taxon>Cohnella</taxon>
    </lineage>
</organism>
<evidence type="ECO:0000313" key="4">
    <source>
        <dbReference type="Proteomes" id="UP001596113"/>
    </source>
</evidence>
<evidence type="ECO:0000259" key="2">
    <source>
        <dbReference type="Pfam" id="PF05685"/>
    </source>
</evidence>
<dbReference type="SUPFAM" id="SSF143120">
    <property type="entry name" value="YefM-like"/>
    <property type="match status" value="1"/>
</dbReference>
<dbReference type="Gene3D" id="3.90.1570.10">
    <property type="entry name" value="tt1808, chain A"/>
    <property type="match status" value="1"/>
</dbReference>
<name>A0ABW0HYP9_9BACL</name>
<dbReference type="InterPro" id="IPR036165">
    <property type="entry name" value="YefM-like_sf"/>
</dbReference>
<gene>
    <name evidence="3" type="ORF">ACFPOF_25260</name>
</gene>
<dbReference type="PANTHER" id="PTHR34107:SF4">
    <property type="entry name" value="SLL1222 PROTEIN"/>
    <property type="match status" value="1"/>
</dbReference>
<dbReference type="EMBL" id="JBHSMI010000052">
    <property type="protein sequence ID" value="MFC5406063.1"/>
    <property type="molecule type" value="Genomic_DNA"/>
</dbReference>
<proteinExistence type="inferred from homology"/>
<dbReference type="Gene3D" id="3.40.1620.10">
    <property type="entry name" value="YefM-like domain"/>
    <property type="match status" value="1"/>
</dbReference>
<accession>A0ABW0HYP9</accession>
<dbReference type="RefSeq" id="WP_378137912.1">
    <property type="nucleotide sequence ID" value="NZ_JBHSMI010000052.1"/>
</dbReference>
<dbReference type="SUPFAM" id="SSF52980">
    <property type="entry name" value="Restriction endonuclease-like"/>
    <property type="match status" value="1"/>
</dbReference>
<dbReference type="CDD" id="cd06260">
    <property type="entry name" value="DUF820-like"/>
    <property type="match status" value="1"/>
</dbReference>
<reference evidence="4" key="1">
    <citation type="journal article" date="2019" name="Int. J. Syst. Evol. Microbiol.">
        <title>The Global Catalogue of Microorganisms (GCM) 10K type strain sequencing project: providing services to taxonomists for standard genome sequencing and annotation.</title>
        <authorList>
            <consortium name="The Broad Institute Genomics Platform"/>
            <consortium name="The Broad Institute Genome Sequencing Center for Infectious Disease"/>
            <person name="Wu L."/>
            <person name="Ma J."/>
        </authorList>
    </citation>
    <scope>NUCLEOTIDE SEQUENCE [LARGE SCALE GENOMIC DNA]</scope>
    <source>
        <strain evidence="4">CGMCC 1.18575</strain>
    </source>
</reference>
<evidence type="ECO:0000256" key="1">
    <source>
        <dbReference type="ARBA" id="ARBA00009981"/>
    </source>
</evidence>
<dbReference type="Pfam" id="PF05685">
    <property type="entry name" value="Uma2"/>
    <property type="match status" value="1"/>
</dbReference>
<comment type="similarity">
    <text evidence="1">Belongs to the phD/YefM antitoxin family.</text>
</comment>
<evidence type="ECO:0000313" key="3">
    <source>
        <dbReference type="EMBL" id="MFC5406063.1"/>
    </source>
</evidence>
<sequence>MKVPSTQAQNNFGKYLKYVEAGEEIIVTRKGKDIAKISPCDGAEAGRVMEGLAEYKTSGARVTYEEYVELVEHSEQRFELIDGVVYNLASPSYKHQMAVHELHGAFYNWFKGTSCTPLTSPFDITFDKDPNNICVVQPDIIVICDKDNRDDKDRYKGVPKLVVEVLSPSSRSKDAVTKLNLYKRCGVKEYWVVDPINEQIIVYQLEEDDIVNYIAYLKSANQDVRSFCFDGLSLPLREIFS</sequence>
<dbReference type="Pfam" id="PF02604">
    <property type="entry name" value="PhdYeFM_antitox"/>
    <property type="match status" value="1"/>
</dbReference>
<feature type="domain" description="Putative restriction endonuclease" evidence="2">
    <location>
        <begin position="65"/>
        <end position="218"/>
    </location>
</feature>
<dbReference type="InterPro" id="IPR008538">
    <property type="entry name" value="Uma2"/>
</dbReference>
<dbReference type="InterPro" id="IPR012296">
    <property type="entry name" value="Nuclease_put_TT1808"/>
</dbReference>
<dbReference type="NCBIfam" id="TIGR01552">
    <property type="entry name" value="phd_fam"/>
    <property type="match status" value="1"/>
</dbReference>
<dbReference type="InterPro" id="IPR006442">
    <property type="entry name" value="Antitoxin_Phd/YefM"/>
</dbReference>
<protein>
    <submittedName>
        <fullName evidence="3">Type II toxin-antitoxin system prevent-host-death family antitoxin</fullName>
    </submittedName>
</protein>
<comment type="caution">
    <text evidence="3">The sequence shown here is derived from an EMBL/GenBank/DDBJ whole genome shotgun (WGS) entry which is preliminary data.</text>
</comment>
<dbReference type="InterPro" id="IPR011335">
    <property type="entry name" value="Restrct_endonuc-II-like"/>
</dbReference>